<dbReference type="PROSITE" id="PS00383">
    <property type="entry name" value="TYR_PHOSPHATASE_1"/>
    <property type="match status" value="2"/>
</dbReference>
<dbReference type="EMBL" id="JAODUP010000771">
    <property type="protein sequence ID" value="KAK2144289.1"/>
    <property type="molecule type" value="Genomic_DNA"/>
</dbReference>
<dbReference type="InterPro" id="IPR036116">
    <property type="entry name" value="FN3_sf"/>
</dbReference>
<feature type="region of interest" description="Disordered" evidence="2">
    <location>
        <begin position="1"/>
        <end position="22"/>
    </location>
</feature>
<dbReference type="InterPro" id="IPR029021">
    <property type="entry name" value="Prot-tyrosine_phosphatase-like"/>
</dbReference>
<dbReference type="PROSITE" id="PS50056">
    <property type="entry name" value="TYR_PHOSPHATASE_2"/>
    <property type="match status" value="2"/>
</dbReference>
<comment type="catalytic activity">
    <reaction evidence="1">
        <text>O-phospho-L-tyrosyl-[protein] + H2O = L-tyrosyl-[protein] + phosphate</text>
        <dbReference type="Rhea" id="RHEA:10684"/>
        <dbReference type="Rhea" id="RHEA-COMP:10136"/>
        <dbReference type="Rhea" id="RHEA-COMP:20101"/>
        <dbReference type="ChEBI" id="CHEBI:15377"/>
        <dbReference type="ChEBI" id="CHEBI:43474"/>
        <dbReference type="ChEBI" id="CHEBI:46858"/>
        <dbReference type="ChEBI" id="CHEBI:61978"/>
        <dbReference type="EC" id="3.1.3.48"/>
    </reaction>
</comment>
<dbReference type="AlphaFoldDB" id="A0AAD9J0W6"/>
<evidence type="ECO:0000256" key="1">
    <source>
        <dbReference type="ARBA" id="ARBA00051722"/>
    </source>
</evidence>
<keyword evidence="3" id="KW-0812">Transmembrane</keyword>
<feature type="domain" description="Tyrosine-protein phosphatase" evidence="4">
    <location>
        <begin position="509"/>
        <end position="762"/>
    </location>
</feature>
<evidence type="ECO:0000313" key="6">
    <source>
        <dbReference type="EMBL" id="KAK2144289.1"/>
    </source>
</evidence>
<gene>
    <name evidence="6" type="ORF">LSH36_771g00037</name>
</gene>
<feature type="domain" description="Tyrosine specific protein phosphatases" evidence="5">
    <location>
        <begin position="914"/>
        <end position="993"/>
    </location>
</feature>
<evidence type="ECO:0008006" key="8">
    <source>
        <dbReference type="Google" id="ProtNLM"/>
    </source>
</evidence>
<reference evidence="6" key="1">
    <citation type="journal article" date="2023" name="Mol. Biol. Evol.">
        <title>Third-Generation Sequencing Reveals the Adaptive Role of the Epigenome in Three Deep-Sea Polychaetes.</title>
        <authorList>
            <person name="Perez M."/>
            <person name="Aroh O."/>
            <person name="Sun Y."/>
            <person name="Lan Y."/>
            <person name="Juniper S.K."/>
            <person name="Young C.R."/>
            <person name="Angers B."/>
            <person name="Qian P.Y."/>
        </authorList>
    </citation>
    <scope>NUCLEOTIDE SEQUENCE</scope>
    <source>
        <strain evidence="6">P08H-3</strain>
    </source>
</reference>
<dbReference type="InterPro" id="IPR016130">
    <property type="entry name" value="Tyr_Pase_AS"/>
</dbReference>
<keyword evidence="7" id="KW-1185">Reference proteome</keyword>
<dbReference type="SMART" id="SM00404">
    <property type="entry name" value="PTPc_motif"/>
    <property type="match status" value="2"/>
</dbReference>
<dbReference type="GO" id="GO:0004725">
    <property type="term" value="F:protein tyrosine phosphatase activity"/>
    <property type="evidence" value="ECO:0007669"/>
    <property type="project" value="UniProtKB-EC"/>
</dbReference>
<dbReference type="SMART" id="SM00194">
    <property type="entry name" value="PTPc"/>
    <property type="match status" value="2"/>
</dbReference>
<feature type="domain" description="Tyrosine specific protein phosphatases" evidence="5">
    <location>
        <begin position="692"/>
        <end position="762"/>
    </location>
</feature>
<dbReference type="PANTHER" id="PTHR19134">
    <property type="entry name" value="RECEPTOR-TYPE TYROSINE-PROTEIN PHOSPHATASE"/>
    <property type="match status" value="1"/>
</dbReference>
<evidence type="ECO:0000259" key="4">
    <source>
        <dbReference type="PROSITE" id="PS50055"/>
    </source>
</evidence>
<evidence type="ECO:0000313" key="7">
    <source>
        <dbReference type="Proteomes" id="UP001208570"/>
    </source>
</evidence>
<protein>
    <recommendedName>
        <fullName evidence="8">Protein-tyrosine-phosphatase</fullName>
    </recommendedName>
</protein>
<dbReference type="PROSITE" id="PS50055">
    <property type="entry name" value="TYR_PHOSPHATASE_PTP"/>
    <property type="match status" value="2"/>
</dbReference>
<comment type="caution">
    <text evidence="6">The sequence shown here is derived from an EMBL/GenBank/DDBJ whole genome shotgun (WGS) entry which is preliminary data.</text>
</comment>
<dbReference type="PRINTS" id="PR00700">
    <property type="entry name" value="PRTYPHPHTASE"/>
</dbReference>
<dbReference type="Pfam" id="PF00102">
    <property type="entry name" value="Y_phosphatase"/>
    <property type="match status" value="2"/>
</dbReference>
<sequence length="1012" mass="114344">MGTKVAVKHQSSSSSSSSSIHKSQQLHKDGYCLYGDEPDCAFTCHCASVSDCRDGICLDGCDKGPLGYNWGGPSCQIGCAEWLSQFNLGVFNTSDKEIRCGYHHGNISTYSTITCVRPVVGRYVHFKRVGGPDIYAAVLCEVVIIGHRYIDCTQCPTGISCNDVTGCKACHGSYQPDCKQELPNHHKELINLINVTSSSITIDWQHISGISHKLSDSYGYLIQYKDHLFAVNYTDAGTANYSTDPYWKFENLAINTIYLVKITPFRKCDSLKDFGRPYNVLKVNTQCAKPDNVSSLDATLIPSNGGLPKISVMWQTISSVDSHCDNITLIYLIYKLASSTNRTTVQLLPNVSMFVIIPEEEGQYKINIVLENNRGYSSTSDVKMIHVKGSVTSAPTITDKTTRQTPTPLSILIIAAGSSAGVIVIIAVLIIVGIVWRRRHNITIYYMIFKKSLTHSLTHSVTLKAKTRLAATERSNGDVSSNNVKTDDVKACGSKRLSRSNDIIRLKTEDHGERNRTNDAIGSVERPRTDFDLYTTTVSVDRFKSYVSRKMAETEEWSEEFETLPQPNISRCSVGLTADNKQRNRYSNILPSPKISTSVDFWRMVWQEKCTRIVVVIDIKETGRKNVDPYWPKEIGDSLIFGRISVTAEAENSTADYAVRIMTIKKQKESRTVHQFHFLSWKDHDKPLYGAYTLLDFVNKIHSHDKFAQGPVIVHCSAGVGRTGTFIALDILYQMAVTDSVIDVYGCVRKLRHERMFMVQNEILEGLKKIDYDPEKEGLKLENINKNRNLVVVPGESFKAHNTFVVTQMPLPDTIADFWQLIVEQGCQAIVMLNDMTANDETCLRYWPEELNSKVQYGEVFVELLSSGIEDCLIIRDFKVTDNGSSFSESDVLMIRQFQLLSWPQVADVPEKRDHLLDLLEKLQNWQHHCGIPTDKWKPLIHCIDGSSRSGMFCGMSFVLERLLIEQDVNAFLAARYVSRHRPHFFTKMHEYQFLYQMAMEYLLRCNECCNL</sequence>
<dbReference type="InterPro" id="IPR050348">
    <property type="entry name" value="Protein-Tyr_Phosphatase"/>
</dbReference>
<feature type="domain" description="Tyrosine-protein phosphatase" evidence="4">
    <location>
        <begin position="770"/>
        <end position="1002"/>
    </location>
</feature>
<dbReference type="PANTHER" id="PTHR19134:SF550">
    <property type="entry name" value="PROTEIN-TYROSINE-PHOSPHATASE"/>
    <property type="match status" value="1"/>
</dbReference>
<dbReference type="InterPro" id="IPR000387">
    <property type="entry name" value="Tyr_Pase_dom"/>
</dbReference>
<dbReference type="InterPro" id="IPR000242">
    <property type="entry name" value="PTP_cat"/>
</dbReference>
<dbReference type="Gene3D" id="2.60.120.260">
    <property type="entry name" value="Galactose-binding domain-like"/>
    <property type="match status" value="1"/>
</dbReference>
<dbReference type="SUPFAM" id="SSF49265">
    <property type="entry name" value="Fibronectin type III"/>
    <property type="match status" value="1"/>
</dbReference>
<accession>A0AAD9J0W6</accession>
<proteinExistence type="predicted"/>
<dbReference type="InterPro" id="IPR003595">
    <property type="entry name" value="Tyr_Pase_cat"/>
</dbReference>
<keyword evidence="3" id="KW-1133">Transmembrane helix</keyword>
<keyword evidence="3" id="KW-0472">Membrane</keyword>
<evidence type="ECO:0000259" key="5">
    <source>
        <dbReference type="PROSITE" id="PS50056"/>
    </source>
</evidence>
<organism evidence="6 7">
    <name type="scientific">Paralvinella palmiformis</name>
    <dbReference type="NCBI Taxonomy" id="53620"/>
    <lineage>
        <taxon>Eukaryota</taxon>
        <taxon>Metazoa</taxon>
        <taxon>Spiralia</taxon>
        <taxon>Lophotrochozoa</taxon>
        <taxon>Annelida</taxon>
        <taxon>Polychaeta</taxon>
        <taxon>Sedentaria</taxon>
        <taxon>Canalipalpata</taxon>
        <taxon>Terebellida</taxon>
        <taxon>Terebelliformia</taxon>
        <taxon>Alvinellidae</taxon>
        <taxon>Paralvinella</taxon>
    </lineage>
</organism>
<feature type="transmembrane region" description="Helical" evidence="3">
    <location>
        <begin position="409"/>
        <end position="436"/>
    </location>
</feature>
<evidence type="ECO:0000256" key="2">
    <source>
        <dbReference type="SAM" id="MobiDB-lite"/>
    </source>
</evidence>
<dbReference type="Proteomes" id="UP001208570">
    <property type="component" value="Unassembled WGS sequence"/>
</dbReference>
<name>A0AAD9J0W6_9ANNE</name>
<dbReference type="SUPFAM" id="SSF52799">
    <property type="entry name" value="(Phosphotyrosine protein) phosphatases II"/>
    <property type="match status" value="2"/>
</dbReference>
<dbReference type="Gene3D" id="3.90.190.10">
    <property type="entry name" value="Protein tyrosine phosphatase superfamily"/>
    <property type="match status" value="2"/>
</dbReference>
<evidence type="ECO:0000256" key="3">
    <source>
        <dbReference type="SAM" id="Phobius"/>
    </source>
</evidence>
<dbReference type="CDD" id="cd00047">
    <property type="entry name" value="PTPc"/>
    <property type="match status" value="1"/>
</dbReference>